<evidence type="ECO:0000256" key="2">
    <source>
        <dbReference type="ARBA" id="ARBA00023125"/>
    </source>
</evidence>
<evidence type="ECO:0000313" key="5">
    <source>
        <dbReference type="EMBL" id="PRX42409.1"/>
    </source>
</evidence>
<keyword evidence="2" id="KW-0238">DNA-binding</keyword>
<organism evidence="5 6">
    <name type="scientific">Planifilum fimeticola</name>
    <dbReference type="NCBI Taxonomy" id="201975"/>
    <lineage>
        <taxon>Bacteria</taxon>
        <taxon>Bacillati</taxon>
        <taxon>Bacillota</taxon>
        <taxon>Bacilli</taxon>
        <taxon>Bacillales</taxon>
        <taxon>Thermoactinomycetaceae</taxon>
        <taxon>Planifilum</taxon>
    </lineage>
</organism>
<dbReference type="PANTHER" id="PTHR33164">
    <property type="entry name" value="TRANSCRIPTIONAL REGULATOR, MARR FAMILY"/>
    <property type="match status" value="1"/>
</dbReference>
<dbReference type="GO" id="GO:0003677">
    <property type="term" value="F:DNA binding"/>
    <property type="evidence" value="ECO:0007669"/>
    <property type="project" value="UniProtKB-KW"/>
</dbReference>
<dbReference type="SMART" id="SM00347">
    <property type="entry name" value="HTH_MARR"/>
    <property type="match status" value="1"/>
</dbReference>
<keyword evidence="3" id="KW-0804">Transcription</keyword>
<dbReference type="InterPro" id="IPR036388">
    <property type="entry name" value="WH-like_DNA-bd_sf"/>
</dbReference>
<evidence type="ECO:0000259" key="4">
    <source>
        <dbReference type="PROSITE" id="PS50995"/>
    </source>
</evidence>
<dbReference type="InterPro" id="IPR000835">
    <property type="entry name" value="HTH_MarR-typ"/>
</dbReference>
<name>A0A2T0LIY1_9BACL</name>
<dbReference type="Proteomes" id="UP000237797">
    <property type="component" value="Unassembled WGS sequence"/>
</dbReference>
<dbReference type="GO" id="GO:0006950">
    <property type="term" value="P:response to stress"/>
    <property type="evidence" value="ECO:0007669"/>
    <property type="project" value="TreeGrafter"/>
</dbReference>
<gene>
    <name evidence="5" type="ORF">CLV97_102198</name>
</gene>
<dbReference type="PRINTS" id="PR00598">
    <property type="entry name" value="HTHMARR"/>
</dbReference>
<reference evidence="5 6" key="1">
    <citation type="submission" date="2018-03" db="EMBL/GenBank/DDBJ databases">
        <title>Genomic Encyclopedia of Archaeal and Bacterial Type Strains, Phase II (KMG-II): from individual species to whole genera.</title>
        <authorList>
            <person name="Goeker M."/>
        </authorList>
    </citation>
    <scope>NUCLEOTIDE SEQUENCE [LARGE SCALE GENOMIC DNA]</scope>
    <source>
        <strain evidence="5 6">DSM 44946</strain>
    </source>
</reference>
<dbReference type="OrthoDB" id="9799747at2"/>
<protein>
    <submittedName>
        <fullName evidence="5">MarR family transcriptional regulator</fullName>
    </submittedName>
</protein>
<dbReference type="AlphaFoldDB" id="A0A2T0LIY1"/>
<dbReference type="GO" id="GO:0003700">
    <property type="term" value="F:DNA-binding transcription factor activity"/>
    <property type="evidence" value="ECO:0007669"/>
    <property type="project" value="InterPro"/>
</dbReference>
<dbReference type="PANTHER" id="PTHR33164:SF56">
    <property type="entry name" value="HTH-TYPE TRANSCRIPTIONAL REGULATOR MHQR"/>
    <property type="match status" value="1"/>
</dbReference>
<dbReference type="SUPFAM" id="SSF46785">
    <property type="entry name" value="Winged helix' DNA-binding domain"/>
    <property type="match status" value="1"/>
</dbReference>
<feature type="domain" description="HTH marR-type" evidence="4">
    <location>
        <begin position="9"/>
        <end position="144"/>
    </location>
</feature>
<dbReference type="Pfam" id="PF01047">
    <property type="entry name" value="MarR"/>
    <property type="match status" value="1"/>
</dbReference>
<dbReference type="InterPro" id="IPR039422">
    <property type="entry name" value="MarR/SlyA-like"/>
</dbReference>
<proteinExistence type="predicted"/>
<evidence type="ECO:0000256" key="1">
    <source>
        <dbReference type="ARBA" id="ARBA00023015"/>
    </source>
</evidence>
<evidence type="ECO:0000256" key="3">
    <source>
        <dbReference type="ARBA" id="ARBA00023163"/>
    </source>
</evidence>
<evidence type="ECO:0000313" key="6">
    <source>
        <dbReference type="Proteomes" id="UP000237797"/>
    </source>
</evidence>
<accession>A0A2T0LIY1</accession>
<dbReference type="EMBL" id="PVNE01000002">
    <property type="protein sequence ID" value="PRX42409.1"/>
    <property type="molecule type" value="Genomic_DNA"/>
</dbReference>
<dbReference type="Gene3D" id="1.10.10.10">
    <property type="entry name" value="Winged helix-like DNA-binding domain superfamily/Winged helix DNA-binding domain"/>
    <property type="match status" value="1"/>
</dbReference>
<comment type="caution">
    <text evidence="5">The sequence shown here is derived from an EMBL/GenBank/DDBJ whole genome shotgun (WGS) entry which is preliminary data.</text>
</comment>
<sequence length="148" mass="17038">MESFHSHDEELSLKLLIVFSRAFHRVAEKLKEDIRSHNLNTTEFAVLELLYNKGDQPIQQIGKKILLSSGSITYVIDKLEEKNLVCRRNCPTDRRVVYATITDGGKQLMKEIFPKHKKAVQQIFQALSPEEKQILISLLKKLGFSLET</sequence>
<keyword evidence="6" id="KW-1185">Reference proteome</keyword>
<dbReference type="RefSeq" id="WP_106343918.1">
    <property type="nucleotide sequence ID" value="NZ_PVNE01000002.1"/>
</dbReference>
<dbReference type="InterPro" id="IPR036390">
    <property type="entry name" value="WH_DNA-bd_sf"/>
</dbReference>
<dbReference type="PROSITE" id="PS50995">
    <property type="entry name" value="HTH_MARR_2"/>
    <property type="match status" value="1"/>
</dbReference>
<keyword evidence="1" id="KW-0805">Transcription regulation</keyword>